<dbReference type="OrthoDB" id="422555at2759"/>
<feature type="compositionally biased region" description="Gly residues" evidence="16">
    <location>
        <begin position="840"/>
        <end position="869"/>
    </location>
</feature>
<dbReference type="GO" id="GO:0006260">
    <property type="term" value="P:DNA replication"/>
    <property type="evidence" value="ECO:0007669"/>
    <property type="project" value="InterPro"/>
</dbReference>
<feature type="domain" description="MCM C-terminal AAA(+) ATPase" evidence="17">
    <location>
        <begin position="386"/>
        <end position="591"/>
    </location>
</feature>
<dbReference type="Pfam" id="PF25051">
    <property type="entry name" value="WHD_MCM8"/>
    <property type="match status" value="1"/>
</dbReference>
<dbReference type="InterPro" id="IPR027417">
    <property type="entry name" value="P-loop_NTPase"/>
</dbReference>
<dbReference type="GO" id="GO:0003697">
    <property type="term" value="F:single-stranded DNA binding"/>
    <property type="evidence" value="ECO:0007669"/>
    <property type="project" value="TreeGrafter"/>
</dbReference>
<dbReference type="SMART" id="SM00382">
    <property type="entry name" value="AAA"/>
    <property type="match status" value="1"/>
</dbReference>
<keyword evidence="5" id="KW-0227">DNA damage</keyword>
<evidence type="ECO:0000256" key="10">
    <source>
        <dbReference type="ARBA" id="ARBA00023204"/>
    </source>
</evidence>
<dbReference type="InterPro" id="IPR041562">
    <property type="entry name" value="MCM_lid"/>
</dbReference>
<keyword evidence="9 15" id="KW-0238">DNA-binding</keyword>
<evidence type="ECO:0000256" key="3">
    <source>
        <dbReference type="ARBA" id="ARBA00012551"/>
    </source>
</evidence>
<evidence type="ECO:0000256" key="8">
    <source>
        <dbReference type="ARBA" id="ARBA00022840"/>
    </source>
</evidence>
<dbReference type="InterPro" id="IPR033762">
    <property type="entry name" value="MCM_OB"/>
</dbReference>
<sequence>MVERQQQRGPALTRPAAWELEFEDAWEVDDQRARLVADMADYFASPAGWAELVAGVAPWHGRTLAELDWQALVATCPCPDLQPAVAAAPVVALSCIACAAYEVLFRIREAATRAQLPGLQAPGRVLLRLRNMPGAFRTISSIKADCIGRLVSVRGTVVRSTAPQPLVTSMEFVCGKCGAAQRVPFPDGRYTPPAGCAEHGCRSRTFMPVRPSAACIDWQRVALQGLPKDERAAVGRVPVPIGVELTEDLVGACAPGDVATVVGIVKVQTGEAAGGKKGGGKPKDQCLFLPYIQAVSVTVAGKENVRPSQADTAAAAAAAAAATAGGADSGTDRYALTAAATSTRGAALVGAEEGQDMNFLPPNMPGFSELDLQFICTFTETCEGDQLRQLLHSLCPSIFGHELVKAGLLLALFGGVRKAPGAEGEMALRGDVHILMVGDPGLGKSQLLQAAAAAAPRGVYVCGNTSSAAGLTVSVVRENGEFAFDAGALVLADRGVCCIDEFDKISSDHQALLGAMEQQEVSVAKAGMVASLPARTTLLAAANPVEGSYNKGKTLLENLKCSPAMLSRFDLVFLLLDRPDAERDQRLSEHVMALHSGKEGRAHAARARLLEGGRASQPLLLTDGRSSGGGGGGGRPPLLERLRVRQRDDEVLPVQLLRKYIAYARQYVHPRLTGEAMEVLKVYYLQLRAASAADPGSLPVTARQLESLVRLSEARARVELREEVTREDAEDVVEIMRQTLDGQAASPDALPMLDFTRGGGRAGSQAAERRRFLEALARCCQAKGDSVLEVWEMQDCADRIGLQVPSLQQLIGQLNEAGDLLKKGGNRYQVSGVSVRPGGAPSGGGGGYSSGGGGGAYGGSGGYAGGGGAQPAASQQSAGSKRSWQQAQQAQQAMPPPPPPRWPH</sequence>
<feature type="region of interest" description="Disordered" evidence="16">
    <location>
        <begin position="832"/>
        <end position="904"/>
    </location>
</feature>
<evidence type="ECO:0000256" key="9">
    <source>
        <dbReference type="ARBA" id="ARBA00023125"/>
    </source>
</evidence>
<keyword evidence="4 15" id="KW-0547">Nucleotide-binding</keyword>
<dbReference type="GO" id="GO:0000724">
    <property type="term" value="P:double-strand break repair via homologous recombination"/>
    <property type="evidence" value="ECO:0007669"/>
    <property type="project" value="UniProtKB-ARBA"/>
</dbReference>
<dbReference type="CDD" id="cd22247">
    <property type="entry name" value="MCM8_WHD"/>
    <property type="match status" value="1"/>
</dbReference>
<keyword evidence="7 18" id="KW-0347">Helicase</keyword>
<evidence type="ECO:0000256" key="7">
    <source>
        <dbReference type="ARBA" id="ARBA00022806"/>
    </source>
</evidence>
<dbReference type="GO" id="GO:0042555">
    <property type="term" value="C:MCM complex"/>
    <property type="evidence" value="ECO:0007669"/>
    <property type="project" value="TreeGrafter"/>
</dbReference>
<keyword evidence="19" id="KW-1185">Reference proteome</keyword>
<dbReference type="Gene3D" id="3.40.50.300">
    <property type="entry name" value="P-loop containing nucleotide triphosphate hydrolases"/>
    <property type="match status" value="1"/>
</dbReference>
<evidence type="ECO:0000256" key="15">
    <source>
        <dbReference type="RuleBase" id="RU004070"/>
    </source>
</evidence>
<dbReference type="Pfam" id="PF00493">
    <property type="entry name" value="MCM"/>
    <property type="match status" value="1"/>
</dbReference>
<evidence type="ECO:0000256" key="13">
    <source>
        <dbReference type="ARBA" id="ARBA00047995"/>
    </source>
</evidence>
<gene>
    <name evidence="18" type="ORF">C2E21_6298</name>
</gene>
<dbReference type="InterPro" id="IPR001208">
    <property type="entry name" value="MCM_dom"/>
</dbReference>
<reference evidence="18 19" key="1">
    <citation type="journal article" date="2018" name="Plant J.">
        <title>Genome sequences of Chlorella sorokiniana UTEX 1602 and Micractinium conductrix SAG 241.80: implications to maltose excretion by a green alga.</title>
        <authorList>
            <person name="Arriola M.B."/>
            <person name="Velmurugan N."/>
            <person name="Zhang Y."/>
            <person name="Plunkett M.H."/>
            <person name="Hondzo H."/>
            <person name="Barney B.M."/>
        </authorList>
    </citation>
    <scope>NUCLEOTIDE SEQUENCE [LARGE SCALE GENOMIC DNA]</scope>
    <source>
        <strain evidence="19">UTEX 1602</strain>
    </source>
</reference>
<dbReference type="GO" id="GO:0017116">
    <property type="term" value="F:single-stranded DNA helicase activity"/>
    <property type="evidence" value="ECO:0007669"/>
    <property type="project" value="TreeGrafter"/>
</dbReference>
<dbReference type="Pfam" id="PF17207">
    <property type="entry name" value="MCM_OB"/>
    <property type="match status" value="1"/>
</dbReference>
<organism evidence="18 19">
    <name type="scientific">Chlorella sorokiniana</name>
    <name type="common">Freshwater green alga</name>
    <dbReference type="NCBI Taxonomy" id="3076"/>
    <lineage>
        <taxon>Eukaryota</taxon>
        <taxon>Viridiplantae</taxon>
        <taxon>Chlorophyta</taxon>
        <taxon>core chlorophytes</taxon>
        <taxon>Trebouxiophyceae</taxon>
        <taxon>Chlorellales</taxon>
        <taxon>Chlorellaceae</taxon>
        <taxon>Chlorella clade</taxon>
        <taxon>Chlorella</taxon>
    </lineage>
</organism>
<dbReference type="InterPro" id="IPR003593">
    <property type="entry name" value="AAA+_ATPase"/>
</dbReference>
<comment type="similarity">
    <text evidence="2 15">Belongs to the MCM family.</text>
</comment>
<feature type="compositionally biased region" description="Low complexity" evidence="16">
    <location>
        <begin position="870"/>
        <end position="893"/>
    </location>
</feature>
<evidence type="ECO:0000313" key="19">
    <source>
        <dbReference type="Proteomes" id="UP000239899"/>
    </source>
</evidence>
<comment type="catalytic activity">
    <reaction evidence="13">
        <text>ATP + H2O = ADP + phosphate + H(+)</text>
        <dbReference type="Rhea" id="RHEA:13065"/>
        <dbReference type="ChEBI" id="CHEBI:15377"/>
        <dbReference type="ChEBI" id="CHEBI:15378"/>
        <dbReference type="ChEBI" id="CHEBI:30616"/>
        <dbReference type="ChEBI" id="CHEBI:43474"/>
        <dbReference type="ChEBI" id="CHEBI:456216"/>
        <dbReference type="EC" id="3.6.4.12"/>
    </reaction>
</comment>
<dbReference type="SMART" id="SM00350">
    <property type="entry name" value="MCM"/>
    <property type="match status" value="1"/>
</dbReference>
<dbReference type="STRING" id="3076.A0A2P6TLJ8"/>
<feature type="compositionally biased region" description="Pro residues" evidence="16">
    <location>
        <begin position="894"/>
        <end position="904"/>
    </location>
</feature>
<dbReference type="PANTHER" id="PTHR11630">
    <property type="entry name" value="DNA REPLICATION LICENSING FACTOR MCM FAMILY MEMBER"/>
    <property type="match status" value="1"/>
</dbReference>
<proteinExistence type="inferred from homology"/>
<evidence type="ECO:0000256" key="4">
    <source>
        <dbReference type="ARBA" id="ARBA00022741"/>
    </source>
</evidence>
<evidence type="ECO:0000256" key="6">
    <source>
        <dbReference type="ARBA" id="ARBA00022801"/>
    </source>
</evidence>
<evidence type="ECO:0000313" key="18">
    <source>
        <dbReference type="EMBL" id="PRW45145.1"/>
    </source>
</evidence>
<dbReference type="EC" id="3.6.4.12" evidence="3"/>
<comment type="caution">
    <text evidence="18">The sequence shown here is derived from an EMBL/GenBank/DDBJ whole genome shotgun (WGS) entry which is preliminary data.</text>
</comment>
<keyword evidence="6" id="KW-0378">Hydrolase</keyword>
<dbReference type="PANTHER" id="PTHR11630:SF47">
    <property type="entry name" value="DNA HELICASE MCM8"/>
    <property type="match status" value="1"/>
</dbReference>
<dbReference type="EMBL" id="LHPG02000012">
    <property type="protein sequence ID" value="PRW45145.1"/>
    <property type="molecule type" value="Genomic_DNA"/>
</dbReference>
<dbReference type="PROSITE" id="PS00847">
    <property type="entry name" value="MCM_1"/>
    <property type="match status" value="1"/>
</dbReference>
<dbReference type="Proteomes" id="UP000239899">
    <property type="component" value="Unassembled WGS sequence"/>
</dbReference>
<dbReference type="GO" id="GO:0016787">
    <property type="term" value="F:hydrolase activity"/>
    <property type="evidence" value="ECO:0007669"/>
    <property type="project" value="UniProtKB-KW"/>
</dbReference>
<accession>A0A2P6TLJ8</accession>
<dbReference type="SUPFAM" id="SSF52540">
    <property type="entry name" value="P-loop containing nucleoside triphosphate hydrolases"/>
    <property type="match status" value="1"/>
</dbReference>
<dbReference type="InterPro" id="IPR056875">
    <property type="entry name" value="MCM8/REC_WHD"/>
</dbReference>
<dbReference type="InterPro" id="IPR018525">
    <property type="entry name" value="MCM_CS"/>
</dbReference>
<evidence type="ECO:0000256" key="2">
    <source>
        <dbReference type="ARBA" id="ARBA00008010"/>
    </source>
</evidence>
<dbReference type="Gene3D" id="2.40.50.140">
    <property type="entry name" value="Nucleic acid-binding proteins"/>
    <property type="match status" value="1"/>
</dbReference>
<dbReference type="FunFam" id="2.20.28.10:FF:000007">
    <property type="entry name" value="DNA helicase MCM8 isoform X1"/>
    <property type="match status" value="1"/>
</dbReference>
<dbReference type="GO" id="GO:0005634">
    <property type="term" value="C:nucleus"/>
    <property type="evidence" value="ECO:0007669"/>
    <property type="project" value="UniProtKB-SubCell"/>
</dbReference>
<keyword evidence="11" id="KW-0539">Nucleus</keyword>
<evidence type="ECO:0000256" key="5">
    <source>
        <dbReference type="ARBA" id="ARBA00022763"/>
    </source>
</evidence>
<dbReference type="SUPFAM" id="SSF50249">
    <property type="entry name" value="Nucleic acid-binding proteins"/>
    <property type="match status" value="1"/>
</dbReference>
<evidence type="ECO:0000256" key="12">
    <source>
        <dbReference type="ARBA" id="ARBA00042306"/>
    </source>
</evidence>
<evidence type="ECO:0000256" key="1">
    <source>
        <dbReference type="ARBA" id="ARBA00004123"/>
    </source>
</evidence>
<evidence type="ECO:0000259" key="17">
    <source>
        <dbReference type="PROSITE" id="PS50051"/>
    </source>
</evidence>
<evidence type="ECO:0000256" key="16">
    <source>
        <dbReference type="SAM" id="MobiDB-lite"/>
    </source>
</evidence>
<keyword evidence="8 15" id="KW-0067">ATP-binding</keyword>
<dbReference type="Pfam" id="PF17855">
    <property type="entry name" value="MCM_lid"/>
    <property type="match status" value="1"/>
</dbReference>
<evidence type="ECO:0000256" key="14">
    <source>
        <dbReference type="ARBA" id="ARBA00069556"/>
    </source>
</evidence>
<dbReference type="InterPro" id="IPR031327">
    <property type="entry name" value="MCM"/>
</dbReference>
<evidence type="ECO:0000256" key="11">
    <source>
        <dbReference type="ARBA" id="ARBA00023242"/>
    </source>
</evidence>
<dbReference type="PROSITE" id="PS50051">
    <property type="entry name" value="MCM_2"/>
    <property type="match status" value="1"/>
</dbReference>
<dbReference type="GO" id="GO:0005524">
    <property type="term" value="F:ATP binding"/>
    <property type="evidence" value="ECO:0007669"/>
    <property type="project" value="UniProtKB-KW"/>
</dbReference>
<dbReference type="InterPro" id="IPR012340">
    <property type="entry name" value="NA-bd_OB-fold"/>
</dbReference>
<keyword evidence="10" id="KW-0234">DNA repair</keyword>
<comment type="subcellular location">
    <subcellularLocation>
        <location evidence="1">Nucleus</location>
    </subcellularLocation>
</comment>
<dbReference type="FunFam" id="3.40.50.300:FF:006125">
    <property type="entry name" value="Retrovirus-related Pol polyprotein LINE-1"/>
    <property type="match status" value="1"/>
</dbReference>
<dbReference type="Gene3D" id="2.20.28.10">
    <property type="match status" value="1"/>
</dbReference>
<name>A0A2P6TLJ8_CHLSO</name>
<dbReference type="AlphaFoldDB" id="A0A2P6TLJ8"/>
<dbReference type="PRINTS" id="PR01657">
    <property type="entry name" value="MCMFAMILY"/>
</dbReference>
<protein>
    <recommendedName>
        <fullName evidence="14">Probable DNA helicase MCM8</fullName>
        <ecNumber evidence="3">3.6.4.12</ecNumber>
    </recommendedName>
    <alternativeName>
        <fullName evidence="12">Minichromosome maintenance 8</fullName>
    </alternativeName>
</protein>